<evidence type="ECO:0000256" key="5">
    <source>
        <dbReference type="ARBA" id="ARBA00022989"/>
    </source>
</evidence>
<keyword evidence="6 7" id="KW-0472">Membrane</keyword>
<evidence type="ECO:0000256" key="3">
    <source>
        <dbReference type="ARBA" id="ARBA00022519"/>
    </source>
</evidence>
<keyword evidence="3" id="KW-0997">Cell inner membrane</keyword>
<dbReference type="PANTHER" id="PTHR43066:SF26">
    <property type="entry name" value="RHOMBOID PROTEASE GLPG"/>
    <property type="match status" value="1"/>
</dbReference>
<keyword evidence="5 7" id="KW-1133">Transmembrane helix</keyword>
<dbReference type="eggNOG" id="COG0705">
    <property type="taxonomic scope" value="Bacteria"/>
</dbReference>
<proteinExistence type="predicted"/>
<dbReference type="InParanoid" id="U5DDT6"/>
<feature type="transmembrane region" description="Helical" evidence="7">
    <location>
        <begin position="16"/>
        <end position="34"/>
    </location>
</feature>
<feature type="domain" description="Peptidase S54 rhomboid" evidence="8">
    <location>
        <begin position="70"/>
        <end position="115"/>
    </location>
</feature>
<reference evidence="9 10" key="1">
    <citation type="submission" date="2013-05" db="EMBL/GenBank/DDBJ databases">
        <title>Draft genome sequence of Rubidibacter lacunae KORDI 51-2.</title>
        <authorList>
            <person name="Choi D.H."/>
            <person name="Noh J.H."/>
            <person name="Kwon K.-K."/>
            <person name="Lee J.-H."/>
            <person name="Ryu J.-Y."/>
        </authorList>
    </citation>
    <scope>NUCLEOTIDE SEQUENCE [LARGE SCALE GENOMIC DNA]</scope>
    <source>
        <strain evidence="9 10">KORDI 51-2</strain>
    </source>
</reference>
<dbReference type="GO" id="GO:0004252">
    <property type="term" value="F:serine-type endopeptidase activity"/>
    <property type="evidence" value="ECO:0007669"/>
    <property type="project" value="InterPro"/>
</dbReference>
<evidence type="ECO:0000256" key="7">
    <source>
        <dbReference type="SAM" id="Phobius"/>
    </source>
</evidence>
<evidence type="ECO:0000313" key="10">
    <source>
        <dbReference type="Proteomes" id="UP000016960"/>
    </source>
</evidence>
<name>U5DDT6_9CHRO</name>
<keyword evidence="10" id="KW-1185">Reference proteome</keyword>
<evidence type="ECO:0000256" key="6">
    <source>
        <dbReference type="ARBA" id="ARBA00023136"/>
    </source>
</evidence>
<dbReference type="Proteomes" id="UP000016960">
    <property type="component" value="Unassembled WGS sequence"/>
</dbReference>
<feature type="non-terminal residue" evidence="9">
    <location>
        <position position="116"/>
    </location>
</feature>
<dbReference type="EMBL" id="ASSJ01000008">
    <property type="protein sequence ID" value="ERN42673.1"/>
    <property type="molecule type" value="Genomic_DNA"/>
</dbReference>
<comment type="caution">
    <text evidence="9">The sequence shown here is derived from an EMBL/GenBank/DDBJ whole genome shotgun (WGS) entry which is preliminary data.</text>
</comment>
<keyword evidence="2" id="KW-1003">Cell membrane</keyword>
<evidence type="ECO:0000313" key="9">
    <source>
        <dbReference type="EMBL" id="ERN42673.1"/>
    </source>
</evidence>
<dbReference type="PANTHER" id="PTHR43066">
    <property type="entry name" value="RHOMBOID-RELATED PROTEIN"/>
    <property type="match status" value="1"/>
</dbReference>
<evidence type="ECO:0000259" key="8">
    <source>
        <dbReference type="Pfam" id="PF01694"/>
    </source>
</evidence>
<protein>
    <submittedName>
        <fullName evidence="9">Putative membrane protein</fullName>
    </submittedName>
</protein>
<sequence>MFLPIRDRNPVRITPYVTYALILANLGVFIYEISLPTQQALVDFFHLYAIVPRELTASLQGVDSGQPVPEILTLVTSQFLHGGFAHVGGNMLFLWIFGNNIEEKLGRWRYLEFYLG</sequence>
<evidence type="ECO:0000256" key="1">
    <source>
        <dbReference type="ARBA" id="ARBA00004141"/>
    </source>
</evidence>
<dbReference type="AlphaFoldDB" id="U5DDT6"/>
<dbReference type="InterPro" id="IPR035952">
    <property type="entry name" value="Rhomboid-like_sf"/>
</dbReference>
<dbReference type="RefSeq" id="WP_022604414.1">
    <property type="nucleotide sequence ID" value="NZ_ASSJ01000008.1"/>
</dbReference>
<feature type="transmembrane region" description="Helical" evidence="7">
    <location>
        <begin position="79"/>
        <end position="97"/>
    </location>
</feature>
<dbReference type="Pfam" id="PF01694">
    <property type="entry name" value="Rhomboid"/>
    <property type="match status" value="1"/>
</dbReference>
<evidence type="ECO:0000256" key="2">
    <source>
        <dbReference type="ARBA" id="ARBA00022475"/>
    </source>
</evidence>
<dbReference type="GO" id="GO:0016020">
    <property type="term" value="C:membrane"/>
    <property type="evidence" value="ECO:0007669"/>
    <property type="project" value="UniProtKB-SubCell"/>
</dbReference>
<comment type="subcellular location">
    <subcellularLocation>
        <location evidence="1">Membrane</location>
        <topology evidence="1">Multi-pass membrane protein</topology>
    </subcellularLocation>
</comment>
<keyword evidence="4 7" id="KW-0812">Transmembrane</keyword>
<evidence type="ECO:0000256" key="4">
    <source>
        <dbReference type="ARBA" id="ARBA00022692"/>
    </source>
</evidence>
<gene>
    <name evidence="9" type="ORF">KR51_00005110</name>
</gene>
<dbReference type="STRING" id="582515.KR51_00005110"/>
<organism evidence="9 10">
    <name type="scientific">Rubidibacter lacunae KORDI 51-2</name>
    <dbReference type="NCBI Taxonomy" id="582515"/>
    <lineage>
        <taxon>Bacteria</taxon>
        <taxon>Bacillati</taxon>
        <taxon>Cyanobacteriota</taxon>
        <taxon>Cyanophyceae</taxon>
        <taxon>Oscillatoriophycideae</taxon>
        <taxon>Chroococcales</taxon>
        <taxon>Aphanothecaceae</taxon>
        <taxon>Rubidibacter</taxon>
    </lineage>
</organism>
<accession>U5DDT6</accession>
<dbReference type="SUPFAM" id="SSF144091">
    <property type="entry name" value="Rhomboid-like"/>
    <property type="match status" value="1"/>
</dbReference>
<dbReference type="InterPro" id="IPR022764">
    <property type="entry name" value="Peptidase_S54_rhomboid_dom"/>
</dbReference>
<dbReference type="Gene3D" id="1.20.1540.10">
    <property type="entry name" value="Rhomboid-like"/>
    <property type="match status" value="1"/>
</dbReference>